<protein>
    <submittedName>
        <fullName evidence="1">Unnamed protein product</fullName>
    </submittedName>
</protein>
<sequence length="182" mass="20621">MVKQYLTLIDQVAREFDTTQENKRIIFNGCAISVTPLLLSYEPSKALAEIFKISLSWVSSFDELLLFFNFIPENKKDLVSPIDIISQFGKFDNNKLNSAINLTSLISRFGPDYKFDDATIKLIAQLYIKFESPIAATHYLKKTTLSKKEQKKLSKLVSGFGKESPIPGVEQVHIDNLAKLLQ</sequence>
<comment type="caution">
    <text evidence="1">The sequence shown here is derived from an EMBL/GenBank/DDBJ whole genome shotgun (WGS) entry which is preliminary data.</text>
</comment>
<proteinExistence type="predicted"/>
<evidence type="ECO:0000313" key="1">
    <source>
        <dbReference type="EMBL" id="GMF03787.1"/>
    </source>
</evidence>
<keyword evidence="2" id="KW-1185">Reference proteome</keyword>
<name>A0ACB5U771_AMBMO</name>
<dbReference type="Proteomes" id="UP001165064">
    <property type="component" value="Unassembled WGS sequence"/>
</dbReference>
<accession>A0ACB5U771</accession>
<evidence type="ECO:0000313" key="2">
    <source>
        <dbReference type="Proteomes" id="UP001165064"/>
    </source>
</evidence>
<reference evidence="1" key="1">
    <citation type="submission" date="2023-04" db="EMBL/GenBank/DDBJ databases">
        <title>Ambrosiozyma monospora NBRC 10751.</title>
        <authorList>
            <person name="Ichikawa N."/>
            <person name="Sato H."/>
            <person name="Tonouchi N."/>
        </authorList>
    </citation>
    <scope>NUCLEOTIDE SEQUENCE</scope>
    <source>
        <strain evidence="1">NBRC 10751</strain>
    </source>
</reference>
<dbReference type="EMBL" id="BSXS01013266">
    <property type="protein sequence ID" value="GMF03787.1"/>
    <property type="molecule type" value="Genomic_DNA"/>
</dbReference>
<organism evidence="1 2">
    <name type="scientific">Ambrosiozyma monospora</name>
    <name type="common">Yeast</name>
    <name type="synonym">Endomycopsis monosporus</name>
    <dbReference type="NCBI Taxonomy" id="43982"/>
    <lineage>
        <taxon>Eukaryota</taxon>
        <taxon>Fungi</taxon>
        <taxon>Dikarya</taxon>
        <taxon>Ascomycota</taxon>
        <taxon>Saccharomycotina</taxon>
        <taxon>Pichiomycetes</taxon>
        <taxon>Pichiales</taxon>
        <taxon>Pichiaceae</taxon>
        <taxon>Ambrosiozyma</taxon>
    </lineage>
</organism>
<gene>
    <name evidence="1" type="ORF">Amon02_001191000</name>
</gene>